<keyword evidence="2" id="KW-1185">Reference proteome</keyword>
<gene>
    <name evidence="1" type="ordered locus">DGo_CA2744</name>
</gene>
<accession>H8GUI8</accession>
<evidence type="ECO:0000313" key="2">
    <source>
        <dbReference type="Proteomes" id="UP000007575"/>
    </source>
</evidence>
<name>H8GUI8_DEIGI</name>
<reference evidence="1 2" key="1">
    <citation type="journal article" date="2012" name="PLoS ONE">
        <title>Genome sequence and transcriptome analysis of the radioresistant bacterium Deinococcus gobiensis: insights into the extreme environmental adaptations.</title>
        <authorList>
            <person name="Yuan M."/>
            <person name="Chen M."/>
            <person name="Zhang W."/>
            <person name="Lu W."/>
            <person name="Wang J."/>
            <person name="Yang M."/>
            <person name="Zhao P."/>
            <person name="Tang R."/>
            <person name="Li X."/>
            <person name="Hao Y."/>
            <person name="Zhou Z."/>
            <person name="Zhan Y."/>
            <person name="Yu H."/>
            <person name="Teng C."/>
            <person name="Yan Y."/>
            <person name="Ping S."/>
            <person name="Wang Y."/>
            <person name="Lin M."/>
        </authorList>
    </citation>
    <scope>NUCLEOTIDE SEQUENCE [LARGE SCALE GENOMIC DNA]</scope>
    <source>
        <strain evidence="1 2">I-0</strain>
    </source>
</reference>
<evidence type="ECO:0000313" key="1">
    <source>
        <dbReference type="EMBL" id="AFD26671.1"/>
    </source>
</evidence>
<protein>
    <submittedName>
        <fullName evidence="1">Uncharacterized protein</fullName>
    </submittedName>
</protein>
<dbReference type="HOGENOM" id="CLU_2116993_0_0_0"/>
<proteinExistence type="predicted"/>
<dbReference type="KEGG" id="dgo:DGo_CA2744"/>
<organism evidence="1 2">
    <name type="scientific">Deinococcus gobiensis (strain DSM 21396 / JCM 16679 / CGMCC 1.7299 / I-0)</name>
    <dbReference type="NCBI Taxonomy" id="745776"/>
    <lineage>
        <taxon>Bacteria</taxon>
        <taxon>Thermotogati</taxon>
        <taxon>Deinococcota</taxon>
        <taxon>Deinococci</taxon>
        <taxon>Deinococcales</taxon>
        <taxon>Deinococcaceae</taxon>
        <taxon>Deinococcus</taxon>
    </lineage>
</organism>
<dbReference type="PATRIC" id="fig|745776.4.peg.2820"/>
<dbReference type="Proteomes" id="UP000007575">
    <property type="component" value="Chromosome"/>
</dbReference>
<dbReference type="AlphaFoldDB" id="H8GUI8"/>
<dbReference type="EMBL" id="CP002191">
    <property type="protein sequence ID" value="AFD26671.1"/>
    <property type="molecule type" value="Genomic_DNA"/>
</dbReference>
<sequence length="114" mass="12248">MPFEVRVDLLRATFRPDDGTLVILVTQALPDGTVLTLDSRPVRPGEKLRWTGRLPAAGTLVLRVVTGQTRSTSLQEIYPGQPVVLDIVGDARGRLSISDGRCTPPPGGSCGRSR</sequence>